<dbReference type="OrthoDB" id="982433at2"/>
<evidence type="ECO:0000313" key="1">
    <source>
        <dbReference type="EMBL" id="APG64597.1"/>
    </source>
</evidence>
<name>A0A1L3JHK1_9FLAO</name>
<dbReference type="PROSITE" id="PS51257">
    <property type="entry name" value="PROKAR_LIPOPROTEIN"/>
    <property type="match status" value="1"/>
</dbReference>
<dbReference type="RefSeq" id="WP_072554923.1">
    <property type="nucleotide sequence ID" value="NZ_CP018155.1"/>
</dbReference>
<dbReference type="Proteomes" id="UP000181898">
    <property type="component" value="Chromosome"/>
</dbReference>
<proteinExistence type="predicted"/>
<organism evidence="1 2">
    <name type="scientific">Tenacibaculum todarodis</name>
    <dbReference type="NCBI Taxonomy" id="1850252"/>
    <lineage>
        <taxon>Bacteria</taxon>
        <taxon>Pseudomonadati</taxon>
        <taxon>Bacteroidota</taxon>
        <taxon>Flavobacteriia</taxon>
        <taxon>Flavobacteriales</taxon>
        <taxon>Flavobacteriaceae</taxon>
        <taxon>Tenacibaculum</taxon>
    </lineage>
</organism>
<gene>
    <name evidence="1" type="ORF">LPB136_04090</name>
</gene>
<dbReference type="EMBL" id="CP018155">
    <property type="protein sequence ID" value="APG64597.1"/>
    <property type="molecule type" value="Genomic_DNA"/>
</dbReference>
<evidence type="ECO:0000313" key="2">
    <source>
        <dbReference type="Proteomes" id="UP000181898"/>
    </source>
</evidence>
<dbReference type="Pfam" id="PF20113">
    <property type="entry name" value="DUF6503"/>
    <property type="match status" value="1"/>
</dbReference>
<protein>
    <submittedName>
        <fullName evidence="1">Deoxyribose-phosphate aldolase</fullName>
    </submittedName>
</protein>
<accession>A0A1L3JHK1</accession>
<keyword evidence="2" id="KW-1185">Reference proteome</keyword>
<reference evidence="1 2" key="1">
    <citation type="submission" date="2016-11" db="EMBL/GenBank/DDBJ databases">
        <title>Tenacibaculum sp. LPB0136, isolated from marine environment.</title>
        <authorList>
            <person name="Kim E."/>
            <person name="Yi H."/>
        </authorList>
    </citation>
    <scope>NUCLEOTIDE SEQUENCE [LARGE SCALE GENOMIC DNA]</scope>
    <source>
        <strain evidence="1 2">LPB0136</strain>
    </source>
</reference>
<dbReference type="AlphaFoldDB" id="A0A1L3JHK1"/>
<dbReference type="KEGG" id="ten:LPB136_04090"/>
<dbReference type="STRING" id="1850252.LPB136_04090"/>
<dbReference type="InterPro" id="IPR045444">
    <property type="entry name" value="DUF6503"/>
</dbReference>
<sequence length="249" mass="28700">MRNIILFALFILVACKPNKIKDLNAQEIVDKAILASGADKVSNSIITFQFRDKKYVAVRENGLYRLSRSFTNKMSDHEEDQVTNYGYRRYLNGHKLPAALDSLIDVNRANAVNSVHYFSVLPYGLNDKAVNKKLLTSSTINKKEYYKIQVTFNEEGGGEDFDDVFIYWIGKEDFLVDYLAYSYHTNGGGMRFRELTEQCVKNGIRFVDYANYKPLDTTILLENLDKAFEENKLKKVSEIILRNIEVEIN</sequence>